<evidence type="ECO:0000313" key="1">
    <source>
        <dbReference type="EMBL" id="MBX13261.1"/>
    </source>
</evidence>
<sequence>MKIESISGYNLHKLDNVISPFKIVLSSCWFMSIPKYISLNHIYPALLALCNQARPHLRSSARVVDAGGDEHAAVAVDDQSPVVIAHVERLEEVAPRN</sequence>
<name>A0A2P2L5M6_RHIMU</name>
<accession>A0A2P2L5M6</accession>
<dbReference type="EMBL" id="GGEC01032777">
    <property type="protein sequence ID" value="MBX13261.1"/>
    <property type="molecule type" value="Transcribed_RNA"/>
</dbReference>
<dbReference type="AlphaFoldDB" id="A0A2P2L5M6"/>
<organism evidence="1">
    <name type="scientific">Rhizophora mucronata</name>
    <name type="common">Asiatic mangrove</name>
    <dbReference type="NCBI Taxonomy" id="61149"/>
    <lineage>
        <taxon>Eukaryota</taxon>
        <taxon>Viridiplantae</taxon>
        <taxon>Streptophyta</taxon>
        <taxon>Embryophyta</taxon>
        <taxon>Tracheophyta</taxon>
        <taxon>Spermatophyta</taxon>
        <taxon>Magnoliopsida</taxon>
        <taxon>eudicotyledons</taxon>
        <taxon>Gunneridae</taxon>
        <taxon>Pentapetalae</taxon>
        <taxon>rosids</taxon>
        <taxon>fabids</taxon>
        <taxon>Malpighiales</taxon>
        <taxon>Rhizophoraceae</taxon>
        <taxon>Rhizophora</taxon>
    </lineage>
</organism>
<proteinExistence type="predicted"/>
<reference evidence="1" key="1">
    <citation type="submission" date="2018-02" db="EMBL/GenBank/DDBJ databases">
        <title>Rhizophora mucronata_Transcriptome.</title>
        <authorList>
            <person name="Meera S.P."/>
            <person name="Sreeshan A."/>
            <person name="Augustine A."/>
        </authorList>
    </citation>
    <scope>NUCLEOTIDE SEQUENCE</scope>
    <source>
        <tissue evidence="1">Leaf</tissue>
    </source>
</reference>
<protein>
    <submittedName>
        <fullName evidence="1">Beta-galactosidase 9 isoform X1</fullName>
    </submittedName>
</protein>